<keyword evidence="3" id="KW-0202">Cytokine</keyword>
<evidence type="ECO:0000256" key="7">
    <source>
        <dbReference type="ARBA" id="ARBA00023030"/>
    </source>
</evidence>
<dbReference type="AlphaFoldDB" id="A0A8S4C102"/>
<proteinExistence type="inferred from homology"/>
<dbReference type="GO" id="GO:0005615">
    <property type="term" value="C:extracellular space"/>
    <property type="evidence" value="ECO:0007669"/>
    <property type="project" value="UniProtKB-KW"/>
</dbReference>
<dbReference type="PROSITE" id="PS00250">
    <property type="entry name" value="TGF_BETA_1"/>
    <property type="match status" value="1"/>
</dbReference>
<dbReference type="InterPro" id="IPR017948">
    <property type="entry name" value="TGFb_CS"/>
</dbReference>
<keyword evidence="9" id="KW-0325">Glycoprotein</keyword>
<accession>A0A8S4C102</accession>
<gene>
    <name evidence="15" type="ORF">MMEN_LOCUS20664</name>
</gene>
<name>A0A8S4C102_9TELE</name>
<evidence type="ECO:0000256" key="10">
    <source>
        <dbReference type="ARBA" id="ARBA00040122"/>
    </source>
</evidence>
<dbReference type="Proteomes" id="UP000677803">
    <property type="component" value="Unassembled WGS sequence"/>
</dbReference>
<dbReference type="PRINTS" id="PR00669">
    <property type="entry name" value="INHIBINA"/>
</dbReference>
<evidence type="ECO:0000256" key="12">
    <source>
        <dbReference type="RuleBase" id="RU000354"/>
    </source>
</evidence>
<feature type="region of interest" description="Disordered" evidence="13">
    <location>
        <begin position="334"/>
        <end position="414"/>
    </location>
</feature>
<organism evidence="15 16">
    <name type="scientific">Menidia menidia</name>
    <name type="common">Atlantic silverside</name>
    <dbReference type="NCBI Taxonomy" id="238744"/>
    <lineage>
        <taxon>Eukaryota</taxon>
        <taxon>Metazoa</taxon>
        <taxon>Chordata</taxon>
        <taxon>Craniata</taxon>
        <taxon>Vertebrata</taxon>
        <taxon>Euteleostomi</taxon>
        <taxon>Actinopterygii</taxon>
        <taxon>Neopterygii</taxon>
        <taxon>Teleostei</taxon>
        <taxon>Neoteleostei</taxon>
        <taxon>Acanthomorphata</taxon>
        <taxon>Ovalentaria</taxon>
        <taxon>Atherinomorphae</taxon>
        <taxon>Atheriniformes</taxon>
        <taxon>Atherinopsidae</taxon>
        <taxon>Menidiinae</taxon>
        <taxon>Menidia</taxon>
    </lineage>
</organism>
<feature type="region of interest" description="Disordered" evidence="13">
    <location>
        <begin position="1"/>
        <end position="26"/>
    </location>
</feature>
<evidence type="ECO:0000256" key="11">
    <source>
        <dbReference type="ARBA" id="ARBA00042879"/>
    </source>
</evidence>
<evidence type="ECO:0000256" key="8">
    <source>
        <dbReference type="ARBA" id="ARBA00023157"/>
    </source>
</evidence>
<reference evidence="15" key="1">
    <citation type="submission" date="2021-05" db="EMBL/GenBank/DDBJ databases">
        <authorList>
            <person name="Tigano A."/>
        </authorList>
    </citation>
    <scope>NUCLEOTIDE SEQUENCE</scope>
</reference>
<keyword evidence="16" id="KW-1185">Reference proteome</keyword>
<feature type="compositionally biased region" description="Basic and acidic residues" evidence="13">
    <location>
        <begin position="370"/>
        <end position="379"/>
    </location>
</feature>
<evidence type="ECO:0000313" key="15">
    <source>
        <dbReference type="EMBL" id="CAG6017288.1"/>
    </source>
</evidence>
<dbReference type="InterPro" id="IPR029034">
    <property type="entry name" value="Cystine-knot_cytokine"/>
</dbReference>
<dbReference type="SUPFAM" id="SSF57501">
    <property type="entry name" value="Cystine-knot cytokines"/>
    <property type="match status" value="1"/>
</dbReference>
<feature type="compositionally biased region" description="Basic and acidic residues" evidence="13">
    <location>
        <begin position="392"/>
        <end position="402"/>
    </location>
</feature>
<evidence type="ECO:0000256" key="5">
    <source>
        <dbReference type="ARBA" id="ARBA00022685"/>
    </source>
</evidence>
<evidence type="ECO:0000256" key="6">
    <source>
        <dbReference type="ARBA" id="ARBA00022729"/>
    </source>
</evidence>
<dbReference type="PROSITE" id="PS51362">
    <property type="entry name" value="TGF_BETA_2"/>
    <property type="match status" value="1"/>
</dbReference>
<dbReference type="FunFam" id="2.10.90.10:FF:000008">
    <property type="entry name" value="Bone morphogenetic protein 3"/>
    <property type="match status" value="1"/>
</dbReference>
<dbReference type="GO" id="GO:0005125">
    <property type="term" value="F:cytokine activity"/>
    <property type="evidence" value="ECO:0007669"/>
    <property type="project" value="UniProtKB-KW"/>
</dbReference>
<dbReference type="Gene3D" id="2.10.90.10">
    <property type="entry name" value="Cystine-knot cytokines"/>
    <property type="match status" value="1"/>
</dbReference>
<keyword evidence="8" id="KW-1015">Disulfide bond</keyword>
<evidence type="ECO:0000256" key="2">
    <source>
        <dbReference type="ARBA" id="ARBA00006656"/>
    </source>
</evidence>
<keyword evidence="5" id="KW-0165">Cleavage on pair of basic residues</keyword>
<evidence type="ECO:0000256" key="4">
    <source>
        <dbReference type="ARBA" id="ARBA00022525"/>
    </source>
</evidence>
<keyword evidence="4" id="KW-0964">Secreted</keyword>
<dbReference type="SMART" id="SM00204">
    <property type="entry name" value="TGFB"/>
    <property type="match status" value="1"/>
</dbReference>
<dbReference type="OrthoDB" id="5987191at2759"/>
<dbReference type="InterPro" id="IPR015615">
    <property type="entry name" value="TGF-beta-rel"/>
</dbReference>
<evidence type="ECO:0000259" key="14">
    <source>
        <dbReference type="PROSITE" id="PS51362"/>
    </source>
</evidence>
<comment type="similarity">
    <text evidence="2 12">Belongs to the TGF-beta family.</text>
</comment>
<feature type="domain" description="TGF-beta family profile" evidence="14">
    <location>
        <begin position="427"/>
        <end position="542"/>
    </location>
</feature>
<sequence length="542" mass="61548">MLPGPAHSASRSLSLTETAHRGRRGEGGQRLNVCAQLFKPGYKKQTALRMISSHLFLLMLNSVLTTAAVSSFQQVSPKPFTSDLDEDMVSQHMFRLYEKYNKENRLKEGNTVRSFRANRDSTDHRMMYQLNLTTLQDTEVILSATFHFLFETNPHPKPWFCKGFKSPSCRSAAIHPSPPIRLILRSVLSGSEGSFLGNVTFHPHRRGVWQMKDVTQVIKEAQDRGQLLVSLQLDLGQQPHKKSEENLPPGSMPYLLLYADDQTLTEPNSVAASLQKYDPFNEGDFLPRQNSSPELIGRVRRETQLSSDPVQNNELPEVDYWLSGYRKDDQLDSSWHLALKPKPKSERNEKKRKTQDDTYEPQMVTEEASQEAHTEDSPAKKLQNSHSAKDRRKNERKEEGKGGKKHKGSAKTRSPVLNFDEQTMRKARRRQWGSSQHRGCSRRNLRVDFADIGWSEWVIAPKAFDAYYCSGTCGFPMPQVLRPSNHATIQSIVRAVGIIPGVPEPCCVPETMSHLAVLFKDESRNPVLKIYPNMSVQSCSCR</sequence>
<comment type="caution">
    <text evidence="15">The sequence shown here is derived from an EMBL/GenBank/DDBJ whole genome shotgun (WGS) entry which is preliminary data.</text>
</comment>
<evidence type="ECO:0000313" key="16">
    <source>
        <dbReference type="Proteomes" id="UP000677803"/>
    </source>
</evidence>
<evidence type="ECO:0000256" key="3">
    <source>
        <dbReference type="ARBA" id="ARBA00022514"/>
    </source>
</evidence>
<evidence type="ECO:0000256" key="1">
    <source>
        <dbReference type="ARBA" id="ARBA00004613"/>
    </source>
</evidence>
<evidence type="ECO:0000256" key="13">
    <source>
        <dbReference type="SAM" id="MobiDB-lite"/>
    </source>
</evidence>
<dbReference type="PANTHER" id="PTHR11848">
    <property type="entry name" value="TGF-BETA FAMILY"/>
    <property type="match status" value="1"/>
</dbReference>
<dbReference type="GO" id="GO:0008083">
    <property type="term" value="F:growth factor activity"/>
    <property type="evidence" value="ECO:0007669"/>
    <property type="project" value="UniProtKB-KW"/>
</dbReference>
<dbReference type="GO" id="GO:0045669">
    <property type="term" value="P:positive regulation of osteoblast differentiation"/>
    <property type="evidence" value="ECO:0007669"/>
    <property type="project" value="TreeGrafter"/>
</dbReference>
<evidence type="ECO:0000256" key="9">
    <source>
        <dbReference type="ARBA" id="ARBA00023180"/>
    </source>
</evidence>
<dbReference type="EMBL" id="CAJRST010039999">
    <property type="protein sequence ID" value="CAG6017288.1"/>
    <property type="molecule type" value="Genomic_DNA"/>
</dbReference>
<dbReference type="InterPro" id="IPR001839">
    <property type="entry name" value="TGF-b_C"/>
</dbReference>
<dbReference type="Pfam" id="PF00019">
    <property type="entry name" value="TGF_beta"/>
    <property type="match status" value="1"/>
</dbReference>
<protein>
    <recommendedName>
        <fullName evidence="10">Growth/differentiation factor 10</fullName>
    </recommendedName>
    <alternativeName>
        <fullName evidence="11">Bone morphogenetic protein 3B</fullName>
    </alternativeName>
</protein>
<keyword evidence="6" id="KW-0732">Signal</keyword>
<comment type="subcellular location">
    <subcellularLocation>
        <location evidence="1">Secreted</location>
    </subcellularLocation>
</comment>
<keyword evidence="7 12" id="KW-0339">Growth factor</keyword>
<dbReference type="PANTHER" id="PTHR11848:SF145">
    <property type="entry name" value="GROWTH_DIFFERENTIATION FACTOR 10"/>
    <property type="match status" value="1"/>
</dbReference>